<gene>
    <name evidence="2" type="ORF">AMECASPLE_022546</name>
</gene>
<protein>
    <submittedName>
        <fullName evidence="2">Uncharacterized protein</fullName>
    </submittedName>
</protein>
<feature type="compositionally biased region" description="Basic and acidic residues" evidence="1">
    <location>
        <begin position="160"/>
        <end position="169"/>
    </location>
</feature>
<dbReference type="EMBL" id="JAHRIP010077253">
    <property type="protein sequence ID" value="MEQ2311651.1"/>
    <property type="molecule type" value="Genomic_DNA"/>
</dbReference>
<evidence type="ECO:0000313" key="2">
    <source>
        <dbReference type="EMBL" id="MEQ2311651.1"/>
    </source>
</evidence>
<feature type="compositionally biased region" description="Basic and acidic residues" evidence="1">
    <location>
        <begin position="211"/>
        <end position="227"/>
    </location>
</feature>
<feature type="compositionally biased region" description="Polar residues" evidence="1">
    <location>
        <begin position="135"/>
        <end position="148"/>
    </location>
</feature>
<feature type="compositionally biased region" description="Polar residues" evidence="1">
    <location>
        <begin position="49"/>
        <end position="60"/>
    </location>
</feature>
<comment type="caution">
    <text evidence="2">The sequence shown here is derived from an EMBL/GenBank/DDBJ whole genome shotgun (WGS) entry which is preliminary data.</text>
</comment>
<dbReference type="Proteomes" id="UP001469553">
    <property type="component" value="Unassembled WGS sequence"/>
</dbReference>
<accession>A0ABV1A017</accession>
<proteinExistence type="predicted"/>
<sequence length="227" mass="24868">MHWRKATTARQGPGIPPTPHPNPGGDPGCRPPTFPHGTPRCTKQAGQPLYQSEGTSQSALHTARPTDGAGTEASDQVPMQSKHSQEGQKASIRQPPRPVPQPQPRSRPKGLFSLPASNPRPPKCTPVRRRRTASRSKNMPNTHTTARSSPARKPTPKPTKGREPTEPKPKPTKRPRPAHPEINPGQPARPNHTDPYNPNPQDRTGPGVRNRNPEKEPESELEPPRSK</sequence>
<feature type="compositionally biased region" description="Polar residues" evidence="1">
    <location>
        <begin position="73"/>
        <end position="82"/>
    </location>
</feature>
<keyword evidence="3" id="KW-1185">Reference proteome</keyword>
<reference evidence="2 3" key="1">
    <citation type="submission" date="2021-06" db="EMBL/GenBank/DDBJ databases">
        <authorList>
            <person name="Palmer J.M."/>
        </authorList>
    </citation>
    <scope>NUCLEOTIDE SEQUENCE [LARGE SCALE GENOMIC DNA]</scope>
    <source>
        <strain evidence="2 3">AS_MEX2019</strain>
        <tissue evidence="2">Muscle</tissue>
    </source>
</reference>
<feature type="compositionally biased region" description="Pro residues" evidence="1">
    <location>
        <begin position="14"/>
        <end position="34"/>
    </location>
</feature>
<feature type="compositionally biased region" description="Pro residues" evidence="1">
    <location>
        <begin position="95"/>
        <end position="105"/>
    </location>
</feature>
<evidence type="ECO:0000256" key="1">
    <source>
        <dbReference type="SAM" id="MobiDB-lite"/>
    </source>
</evidence>
<name>A0ABV1A017_9TELE</name>
<evidence type="ECO:0000313" key="3">
    <source>
        <dbReference type="Proteomes" id="UP001469553"/>
    </source>
</evidence>
<feature type="region of interest" description="Disordered" evidence="1">
    <location>
        <begin position="1"/>
        <end position="227"/>
    </location>
</feature>
<dbReference type="PRINTS" id="PR01217">
    <property type="entry name" value="PRICHEXTENSN"/>
</dbReference>
<organism evidence="2 3">
    <name type="scientific">Ameca splendens</name>
    <dbReference type="NCBI Taxonomy" id="208324"/>
    <lineage>
        <taxon>Eukaryota</taxon>
        <taxon>Metazoa</taxon>
        <taxon>Chordata</taxon>
        <taxon>Craniata</taxon>
        <taxon>Vertebrata</taxon>
        <taxon>Euteleostomi</taxon>
        <taxon>Actinopterygii</taxon>
        <taxon>Neopterygii</taxon>
        <taxon>Teleostei</taxon>
        <taxon>Neoteleostei</taxon>
        <taxon>Acanthomorphata</taxon>
        <taxon>Ovalentaria</taxon>
        <taxon>Atherinomorphae</taxon>
        <taxon>Cyprinodontiformes</taxon>
        <taxon>Goodeidae</taxon>
        <taxon>Ameca</taxon>
    </lineage>
</organism>